<dbReference type="InterPro" id="IPR051043">
    <property type="entry name" value="Sulfatase_Mod_Factor_Kinase"/>
</dbReference>
<dbReference type="Gene3D" id="3.90.1580.10">
    <property type="entry name" value="paralog of FGE (formylglycine-generating enzyme)"/>
    <property type="match status" value="1"/>
</dbReference>
<evidence type="ECO:0000256" key="1">
    <source>
        <dbReference type="SAM" id="SignalP"/>
    </source>
</evidence>
<accession>A0A2S5A2U0</accession>
<dbReference type="Proteomes" id="UP000236893">
    <property type="component" value="Unassembled WGS sequence"/>
</dbReference>
<sequence>MTKKLLTMSLIIGLLISSSSCHQPQAQAQSFAHASMIRVPGGMMIKQFEDGTSRSIAIKSFQLDADLVTVKQFDDFVKATGYITDAQKFGNSAVFDFDKKSWEMLDGAYYLYPQGKDHTKANPDHPVTQVSWNDALAYAKWKGERLPSEFEWEWAARNASNARQTYTWGEKLVEDGKYKANTWQGSFPEKNTEEDGFLTTSPVGYFGKNQLGISDMGGNVWQWCADKVAPTAEEAQSDTSMRHVSKGGSFLCDPSVCHGFRIIGSSSSTAETSLMHTGFRCAKD</sequence>
<feature type="signal peptide" evidence="1">
    <location>
        <begin position="1"/>
        <end position="28"/>
    </location>
</feature>
<name>A0A2S5A2U0_9SPHI</name>
<dbReference type="InterPro" id="IPR016187">
    <property type="entry name" value="CTDL_fold"/>
</dbReference>
<dbReference type="InterPro" id="IPR042095">
    <property type="entry name" value="SUMF_sf"/>
</dbReference>
<protein>
    <submittedName>
        <fullName evidence="3">Formylglycine-generating enzyme family protein</fullName>
    </submittedName>
</protein>
<dbReference type="SUPFAM" id="SSF56436">
    <property type="entry name" value="C-type lectin-like"/>
    <property type="match status" value="1"/>
</dbReference>
<organism evidence="3 4">
    <name type="scientific">Solitalea longa</name>
    <dbReference type="NCBI Taxonomy" id="2079460"/>
    <lineage>
        <taxon>Bacteria</taxon>
        <taxon>Pseudomonadati</taxon>
        <taxon>Bacteroidota</taxon>
        <taxon>Sphingobacteriia</taxon>
        <taxon>Sphingobacteriales</taxon>
        <taxon>Sphingobacteriaceae</taxon>
        <taxon>Solitalea</taxon>
    </lineage>
</organism>
<evidence type="ECO:0000259" key="2">
    <source>
        <dbReference type="Pfam" id="PF03781"/>
    </source>
</evidence>
<keyword evidence="4" id="KW-1185">Reference proteome</keyword>
<feature type="chain" id="PRO_5015449414" evidence="1">
    <location>
        <begin position="29"/>
        <end position="284"/>
    </location>
</feature>
<proteinExistence type="predicted"/>
<dbReference type="InterPro" id="IPR005532">
    <property type="entry name" value="SUMF_dom"/>
</dbReference>
<dbReference type="OrthoDB" id="9773278at2"/>
<feature type="domain" description="Sulfatase-modifying factor enzyme-like" evidence="2">
    <location>
        <begin position="34"/>
        <end position="283"/>
    </location>
</feature>
<reference evidence="3 4" key="1">
    <citation type="submission" date="2018-01" db="EMBL/GenBank/DDBJ databases">
        <authorList>
            <person name="Gaut B.S."/>
            <person name="Morton B.R."/>
            <person name="Clegg M.T."/>
            <person name="Duvall M.R."/>
        </authorList>
    </citation>
    <scope>NUCLEOTIDE SEQUENCE [LARGE SCALE GENOMIC DNA]</scope>
    <source>
        <strain evidence="3 4">HR-AV</strain>
    </source>
</reference>
<dbReference type="PANTHER" id="PTHR23150:SF19">
    <property type="entry name" value="FORMYLGLYCINE-GENERATING ENZYME"/>
    <property type="match status" value="1"/>
</dbReference>
<gene>
    <name evidence="3" type="ORF">C3K47_09535</name>
</gene>
<evidence type="ECO:0000313" key="4">
    <source>
        <dbReference type="Proteomes" id="UP000236893"/>
    </source>
</evidence>
<dbReference type="PANTHER" id="PTHR23150">
    <property type="entry name" value="SULFATASE MODIFYING FACTOR 1, 2"/>
    <property type="match status" value="1"/>
</dbReference>
<evidence type="ECO:0000313" key="3">
    <source>
        <dbReference type="EMBL" id="POY36607.1"/>
    </source>
</evidence>
<comment type="caution">
    <text evidence="3">The sequence shown here is derived from an EMBL/GenBank/DDBJ whole genome shotgun (WGS) entry which is preliminary data.</text>
</comment>
<keyword evidence="1" id="KW-0732">Signal</keyword>
<dbReference type="GO" id="GO:0120147">
    <property type="term" value="F:formylglycine-generating oxidase activity"/>
    <property type="evidence" value="ECO:0007669"/>
    <property type="project" value="TreeGrafter"/>
</dbReference>
<dbReference type="PROSITE" id="PS51257">
    <property type="entry name" value="PROKAR_LIPOPROTEIN"/>
    <property type="match status" value="1"/>
</dbReference>
<dbReference type="EMBL" id="PQVF01000006">
    <property type="protein sequence ID" value="POY36607.1"/>
    <property type="molecule type" value="Genomic_DNA"/>
</dbReference>
<dbReference type="Pfam" id="PF03781">
    <property type="entry name" value="FGE-sulfatase"/>
    <property type="match status" value="1"/>
</dbReference>
<dbReference type="AlphaFoldDB" id="A0A2S5A2U0"/>